<keyword evidence="3" id="KW-1185">Reference proteome</keyword>
<comment type="caution">
    <text evidence="2">The sequence shown here is derived from an EMBL/GenBank/DDBJ whole genome shotgun (WGS) entry which is preliminary data.</text>
</comment>
<evidence type="ECO:0000313" key="2">
    <source>
        <dbReference type="EMBL" id="KAK0060561.1"/>
    </source>
</evidence>
<sequence>MEEELKGYQSQIDAIHRNTADHDERMRLWNIMDYFHKARMTRIESEEDLDDVSEEVEKNNEDTKSQDMKDACSMKQEEIKEDINTIDRQENTIETNEHRTDLQYIELDRKRQEELKRELLELKKPNSKLNKRMMQH</sequence>
<organism evidence="2 3">
    <name type="scientific">Biomphalaria pfeifferi</name>
    <name type="common">Bloodfluke planorb</name>
    <name type="synonym">Freshwater snail</name>
    <dbReference type="NCBI Taxonomy" id="112525"/>
    <lineage>
        <taxon>Eukaryota</taxon>
        <taxon>Metazoa</taxon>
        <taxon>Spiralia</taxon>
        <taxon>Lophotrochozoa</taxon>
        <taxon>Mollusca</taxon>
        <taxon>Gastropoda</taxon>
        <taxon>Heterobranchia</taxon>
        <taxon>Euthyneura</taxon>
        <taxon>Panpulmonata</taxon>
        <taxon>Hygrophila</taxon>
        <taxon>Lymnaeoidea</taxon>
        <taxon>Planorbidae</taxon>
        <taxon>Biomphalaria</taxon>
    </lineage>
</organism>
<reference evidence="2" key="1">
    <citation type="journal article" date="2023" name="PLoS Negl. Trop. Dis.">
        <title>A genome sequence for Biomphalaria pfeifferi, the major vector snail for the human-infecting parasite Schistosoma mansoni.</title>
        <authorList>
            <person name="Bu L."/>
            <person name="Lu L."/>
            <person name="Laidemitt M.R."/>
            <person name="Zhang S.M."/>
            <person name="Mutuku M."/>
            <person name="Mkoji G."/>
            <person name="Steinauer M."/>
            <person name="Loker E.S."/>
        </authorList>
    </citation>
    <scope>NUCLEOTIDE SEQUENCE</scope>
    <source>
        <strain evidence="2">KasaAsao</strain>
    </source>
</reference>
<dbReference type="EMBL" id="JASAOG010000035">
    <property type="protein sequence ID" value="KAK0060561.1"/>
    <property type="molecule type" value="Genomic_DNA"/>
</dbReference>
<name>A0AAD8FEK3_BIOPF</name>
<reference evidence="2" key="2">
    <citation type="submission" date="2023-04" db="EMBL/GenBank/DDBJ databases">
        <authorList>
            <person name="Bu L."/>
            <person name="Lu L."/>
            <person name="Laidemitt M.R."/>
            <person name="Zhang S.M."/>
            <person name="Mutuku M."/>
            <person name="Mkoji G."/>
            <person name="Steinauer M."/>
            <person name="Loker E.S."/>
        </authorList>
    </citation>
    <scope>NUCLEOTIDE SEQUENCE</scope>
    <source>
        <strain evidence="2">KasaAsao</strain>
        <tissue evidence="2">Whole Snail</tissue>
    </source>
</reference>
<feature type="region of interest" description="Disordered" evidence="1">
    <location>
        <begin position="44"/>
        <end position="74"/>
    </location>
</feature>
<dbReference type="Proteomes" id="UP001233172">
    <property type="component" value="Unassembled WGS sequence"/>
</dbReference>
<protein>
    <submittedName>
        <fullName evidence="2">Uncharacterized protein</fullName>
    </submittedName>
</protein>
<accession>A0AAD8FEK3</accession>
<dbReference type="AlphaFoldDB" id="A0AAD8FEK3"/>
<gene>
    <name evidence="2" type="ORF">Bpfe_010074</name>
</gene>
<feature type="compositionally biased region" description="Basic and acidic residues" evidence="1">
    <location>
        <begin position="55"/>
        <end position="74"/>
    </location>
</feature>
<proteinExistence type="predicted"/>
<evidence type="ECO:0000256" key="1">
    <source>
        <dbReference type="SAM" id="MobiDB-lite"/>
    </source>
</evidence>
<evidence type="ECO:0000313" key="3">
    <source>
        <dbReference type="Proteomes" id="UP001233172"/>
    </source>
</evidence>
<feature type="compositionally biased region" description="Acidic residues" evidence="1">
    <location>
        <begin position="45"/>
        <end position="54"/>
    </location>
</feature>